<dbReference type="GO" id="GO:0005524">
    <property type="term" value="F:ATP binding"/>
    <property type="evidence" value="ECO:0007669"/>
    <property type="project" value="UniProtKB-KW"/>
</dbReference>
<organism evidence="3 4">
    <name type="scientific">Desulfoferula mesophila</name>
    <dbReference type="NCBI Taxonomy" id="3058419"/>
    <lineage>
        <taxon>Bacteria</taxon>
        <taxon>Pseudomonadati</taxon>
        <taxon>Thermodesulfobacteriota</taxon>
        <taxon>Desulfarculia</taxon>
        <taxon>Desulfarculales</taxon>
        <taxon>Desulfarculaceae</taxon>
        <taxon>Desulfoferula</taxon>
    </lineage>
</organism>
<feature type="transmembrane region" description="Helical" evidence="1">
    <location>
        <begin position="589"/>
        <end position="619"/>
    </location>
</feature>
<sequence>MAQTASSKTASSVYRWITGACFVAFSGYHLWTTAFGMPVAYLHRPVFLTFAMPLGFLIYSIKGKKHLDRGSWMDMALAVVALICFATIAFSFESNSERMSLVDPLTTWQLIAGGVCILLVLELTRRTVGLVLSLVAVAALAYAFFGTYMPAMLAHQDFSLVEVIDYLNYGLDGIYSVPVGVASTYIVVFIIFGTFLEKSGAGDVMMDLGRALAGHHRGGPAKIGVITSAFFGSISGSAAANVYATGTFTIPMMKRIGYSPAFAGAVEASSSTGGQLVPPVMGAAAFLMADILGVPYLKICAAALIPSVLYFLSLLLMIDFEAARKGLQGMDKENQPSLRETLKRSYLLLPILVLLVVMLMGYTPFRAAFAGTLAAVLVTMFSKEHRMGPRKIIEALEISAQRTILIASACAAAGIIIGVVTLTGIGLNISSVIITSSGGYSLVALALVMVASIIMGMGTPTTVAYIIVATLGVPSLIKLGFAELPSHFFVFYFGVLSMVTPPVAVAAYAAAEIAKANMMKIGFTAVKLCFVAFLIPYVFIYDNSLLMQGPWSAIISEFFTAVAGVVALAAAFQGWFLIKLRWQIRATMFVAAISLILPGISSNLAGLALFAGLVVYAFFMQKKQRAAQEATQPA</sequence>
<dbReference type="KEGG" id="dmp:FAK_30500"/>
<feature type="domain" description="TRAP C4-dicarboxylate transport system permease DctM subunit" evidence="2">
    <location>
        <begin position="115"/>
        <end position="535"/>
    </location>
</feature>
<feature type="transmembrane region" description="Helical" evidence="1">
    <location>
        <begin position="43"/>
        <end position="61"/>
    </location>
</feature>
<evidence type="ECO:0000313" key="3">
    <source>
        <dbReference type="EMBL" id="BEQ15984.1"/>
    </source>
</evidence>
<keyword evidence="1" id="KW-0472">Membrane</keyword>
<feature type="transmembrane region" description="Helical" evidence="1">
    <location>
        <begin position="296"/>
        <end position="320"/>
    </location>
</feature>
<feature type="transmembrane region" description="Helical" evidence="1">
    <location>
        <begin position="104"/>
        <end position="121"/>
    </location>
</feature>
<feature type="transmembrane region" description="Helical" evidence="1">
    <location>
        <begin position="73"/>
        <end position="92"/>
    </location>
</feature>
<keyword evidence="4" id="KW-1185">Reference proteome</keyword>
<keyword evidence="1" id="KW-1133">Transmembrane helix</keyword>
<keyword evidence="1" id="KW-0812">Transmembrane</keyword>
<dbReference type="EMBL" id="AP028679">
    <property type="protein sequence ID" value="BEQ15984.1"/>
    <property type="molecule type" value="Genomic_DNA"/>
</dbReference>
<evidence type="ECO:0000259" key="2">
    <source>
        <dbReference type="Pfam" id="PF06808"/>
    </source>
</evidence>
<dbReference type="PANTHER" id="PTHR43849:SF2">
    <property type="entry name" value="BLL3936 PROTEIN"/>
    <property type="match status" value="1"/>
</dbReference>
<dbReference type="Proteomes" id="UP001366166">
    <property type="component" value="Chromosome"/>
</dbReference>
<dbReference type="InterPro" id="IPR010656">
    <property type="entry name" value="DctM"/>
</dbReference>
<feature type="transmembrane region" description="Helical" evidence="1">
    <location>
        <begin position="488"/>
        <end position="509"/>
    </location>
</feature>
<feature type="transmembrane region" description="Helical" evidence="1">
    <location>
        <begin position="341"/>
        <end position="359"/>
    </location>
</feature>
<feature type="transmembrane region" description="Helical" evidence="1">
    <location>
        <begin position="12"/>
        <end position="31"/>
    </location>
</feature>
<accession>A0AAU9ES51</accession>
<keyword evidence="3" id="KW-0547">Nucleotide-binding</keyword>
<dbReference type="PANTHER" id="PTHR43849">
    <property type="entry name" value="BLL3936 PROTEIN"/>
    <property type="match status" value="1"/>
</dbReference>
<reference evidence="4" key="1">
    <citation type="journal article" date="2023" name="Arch. Microbiol.">
        <title>Desulfoferula mesophilus gen. nov. sp. nov., a mesophilic sulfate-reducing bacterium isolated from a brackish lake sediment.</title>
        <authorList>
            <person name="Watanabe T."/>
            <person name="Yabe T."/>
            <person name="Tsuji J.M."/>
            <person name="Fukui M."/>
        </authorList>
    </citation>
    <scope>NUCLEOTIDE SEQUENCE [LARGE SCALE GENOMIC DNA]</scope>
    <source>
        <strain evidence="4">12FAK</strain>
    </source>
</reference>
<feature type="transmembrane region" description="Helical" evidence="1">
    <location>
        <begin position="128"/>
        <end position="153"/>
    </location>
</feature>
<evidence type="ECO:0000313" key="4">
    <source>
        <dbReference type="Proteomes" id="UP001366166"/>
    </source>
</evidence>
<dbReference type="NCBIfam" id="TIGR02123">
    <property type="entry name" value="TRAP_fused"/>
    <property type="match status" value="1"/>
</dbReference>
<feature type="transmembrane region" description="Helical" evidence="1">
    <location>
        <begin position="223"/>
        <end position="244"/>
    </location>
</feature>
<feature type="transmembrane region" description="Helical" evidence="1">
    <location>
        <begin position="433"/>
        <end position="455"/>
    </location>
</feature>
<feature type="transmembrane region" description="Helical" evidence="1">
    <location>
        <begin position="553"/>
        <end position="577"/>
    </location>
</feature>
<proteinExistence type="predicted"/>
<name>A0AAU9ES51_9BACT</name>
<keyword evidence="3" id="KW-0067">ATP-binding</keyword>
<protein>
    <submittedName>
        <fullName evidence="3">ATP-binding protein</fullName>
    </submittedName>
</protein>
<evidence type="ECO:0000256" key="1">
    <source>
        <dbReference type="SAM" id="Phobius"/>
    </source>
</evidence>
<gene>
    <name evidence="3" type="ORF">FAK_30500</name>
</gene>
<dbReference type="Pfam" id="PF06808">
    <property type="entry name" value="DctM"/>
    <property type="match status" value="1"/>
</dbReference>
<feature type="transmembrane region" description="Helical" evidence="1">
    <location>
        <begin position="403"/>
        <end position="427"/>
    </location>
</feature>
<feature type="transmembrane region" description="Helical" evidence="1">
    <location>
        <begin position="462"/>
        <end position="482"/>
    </location>
</feature>
<dbReference type="InterPro" id="IPR011853">
    <property type="entry name" value="TRAP_DctM-Dct_fused"/>
</dbReference>
<feature type="transmembrane region" description="Helical" evidence="1">
    <location>
        <begin position="173"/>
        <end position="196"/>
    </location>
</feature>
<dbReference type="AlphaFoldDB" id="A0AAU9ES51"/>
<feature type="transmembrane region" description="Helical" evidence="1">
    <location>
        <begin position="521"/>
        <end position="541"/>
    </location>
</feature>